<name>A0A5N6DY60_ASPPA</name>
<dbReference type="AlphaFoldDB" id="A0A5N6DY60"/>
<protein>
    <submittedName>
        <fullName evidence="1">Uncharacterized protein</fullName>
    </submittedName>
</protein>
<organism evidence="1 2">
    <name type="scientific">Aspergillus parasiticus</name>
    <dbReference type="NCBI Taxonomy" id="5067"/>
    <lineage>
        <taxon>Eukaryota</taxon>
        <taxon>Fungi</taxon>
        <taxon>Dikarya</taxon>
        <taxon>Ascomycota</taxon>
        <taxon>Pezizomycotina</taxon>
        <taxon>Eurotiomycetes</taxon>
        <taxon>Eurotiomycetidae</taxon>
        <taxon>Eurotiales</taxon>
        <taxon>Aspergillaceae</taxon>
        <taxon>Aspergillus</taxon>
        <taxon>Aspergillus subgen. Circumdati</taxon>
    </lineage>
</organism>
<accession>A0A5N6DY60</accession>
<sequence length="53" mass="5857">MRASACGGDFYADIGNEALEIVKIGSLTPRLGFRRLGKWSAKMNQQKKMGRTP</sequence>
<proteinExistence type="predicted"/>
<evidence type="ECO:0000313" key="2">
    <source>
        <dbReference type="Proteomes" id="UP000326532"/>
    </source>
</evidence>
<reference evidence="1 2" key="1">
    <citation type="submission" date="2019-04" db="EMBL/GenBank/DDBJ databases">
        <title>Fungal friends and foes A comparative genomics study of 23 Aspergillus species from section Flavi.</title>
        <authorList>
            <consortium name="DOE Joint Genome Institute"/>
            <person name="Kjaerbolling I."/>
            <person name="Vesth T.C."/>
            <person name="Frisvad J.C."/>
            <person name="Nybo J.L."/>
            <person name="Theobald S."/>
            <person name="Kildgaard S."/>
            <person name="Petersen T.I."/>
            <person name="Kuo A."/>
            <person name="Sato A."/>
            <person name="Lyhne E.K."/>
            <person name="Kogle M.E."/>
            <person name="Wiebenga A."/>
            <person name="Kun R.S."/>
            <person name="Lubbers R.J."/>
            <person name="Makela M.R."/>
            <person name="Barry K."/>
            <person name="Chovatia M."/>
            <person name="Clum A."/>
            <person name="Daum C."/>
            <person name="Haridas S."/>
            <person name="He G."/>
            <person name="LaButti K."/>
            <person name="Lipzen A."/>
            <person name="Mondo S."/>
            <person name="Pangilinan J."/>
            <person name="Riley R."/>
            <person name="Salamov A."/>
            <person name="Simmons B.A."/>
            <person name="Magnuson J.K."/>
            <person name="Henrissat B."/>
            <person name="Mortensen U.H."/>
            <person name="Larsen T.O."/>
            <person name="De vries R.P."/>
            <person name="Grigoriev I.V."/>
            <person name="Machida M."/>
            <person name="Baker S.E."/>
            <person name="Andersen M.R."/>
        </authorList>
    </citation>
    <scope>NUCLEOTIDE SEQUENCE [LARGE SCALE GENOMIC DNA]</scope>
    <source>
        <strain evidence="1 2">CBS 117618</strain>
    </source>
</reference>
<keyword evidence="2" id="KW-1185">Reference proteome</keyword>
<dbReference type="VEuPathDB" id="FungiDB:BDV34DRAFT_187591"/>
<dbReference type="EMBL" id="ML734944">
    <property type="protein sequence ID" value="KAB8209945.1"/>
    <property type="molecule type" value="Genomic_DNA"/>
</dbReference>
<dbReference type="Proteomes" id="UP000326532">
    <property type="component" value="Unassembled WGS sequence"/>
</dbReference>
<evidence type="ECO:0000313" key="1">
    <source>
        <dbReference type="EMBL" id="KAB8209945.1"/>
    </source>
</evidence>
<gene>
    <name evidence="1" type="ORF">BDV34DRAFT_187591</name>
</gene>